<reference evidence="1" key="1">
    <citation type="submission" date="2022-11" db="EMBL/GenBank/DDBJ databases">
        <title>Genome Resource of Sclerotinia nivalis Strain SnTB1, a Plant Pathogen Isolated from American Ginseng.</title>
        <authorList>
            <person name="Fan S."/>
        </authorList>
    </citation>
    <scope>NUCLEOTIDE SEQUENCE</scope>
    <source>
        <strain evidence="1">SnTB1</strain>
    </source>
</reference>
<organism evidence="1 2">
    <name type="scientific">Sclerotinia nivalis</name>
    <dbReference type="NCBI Taxonomy" id="352851"/>
    <lineage>
        <taxon>Eukaryota</taxon>
        <taxon>Fungi</taxon>
        <taxon>Dikarya</taxon>
        <taxon>Ascomycota</taxon>
        <taxon>Pezizomycotina</taxon>
        <taxon>Leotiomycetes</taxon>
        <taxon>Helotiales</taxon>
        <taxon>Sclerotiniaceae</taxon>
        <taxon>Sclerotinia</taxon>
    </lineage>
</organism>
<sequence>MIVASNTDTWQWMECLTGSRTLEGDSKMQTGLLKLQILYGGSAILEKISLSPDEYRRDEKPRNQVSRRCWLTFIMRDSQNHAFEGGGGERRYTFRPICYLPHPWISFSVTWYFRVRTSRASGAFNPCLYLRLLHYQVSNLNVTL</sequence>
<evidence type="ECO:0000313" key="1">
    <source>
        <dbReference type="EMBL" id="KAJ8064350.1"/>
    </source>
</evidence>
<accession>A0A9X0DJ63</accession>
<gene>
    <name evidence="1" type="ORF">OCU04_006694</name>
</gene>
<proteinExistence type="predicted"/>
<dbReference type="EMBL" id="JAPEIS010000007">
    <property type="protein sequence ID" value="KAJ8064350.1"/>
    <property type="molecule type" value="Genomic_DNA"/>
</dbReference>
<protein>
    <submittedName>
        <fullName evidence="1">Uncharacterized protein</fullName>
    </submittedName>
</protein>
<dbReference type="AlphaFoldDB" id="A0A9X0DJ63"/>
<keyword evidence="2" id="KW-1185">Reference proteome</keyword>
<comment type="caution">
    <text evidence="1">The sequence shown here is derived from an EMBL/GenBank/DDBJ whole genome shotgun (WGS) entry which is preliminary data.</text>
</comment>
<evidence type="ECO:0000313" key="2">
    <source>
        <dbReference type="Proteomes" id="UP001152300"/>
    </source>
</evidence>
<name>A0A9X0DJ63_9HELO</name>
<dbReference type="Proteomes" id="UP001152300">
    <property type="component" value="Unassembled WGS sequence"/>
</dbReference>